<organism evidence="2">
    <name type="scientific">Rosellinia necatrix</name>
    <name type="common">White root-rot fungus</name>
    <dbReference type="NCBI Taxonomy" id="77044"/>
    <lineage>
        <taxon>Eukaryota</taxon>
        <taxon>Fungi</taxon>
        <taxon>Dikarya</taxon>
        <taxon>Ascomycota</taxon>
        <taxon>Pezizomycotina</taxon>
        <taxon>Sordariomycetes</taxon>
        <taxon>Xylariomycetidae</taxon>
        <taxon>Xylariales</taxon>
        <taxon>Xylariaceae</taxon>
        <taxon>Rosellinia</taxon>
    </lineage>
</organism>
<dbReference type="EMBL" id="DF977470">
    <property type="protein sequence ID" value="GAP87108.1"/>
    <property type="molecule type" value="Genomic_DNA"/>
</dbReference>
<feature type="region of interest" description="Disordered" evidence="1">
    <location>
        <begin position="26"/>
        <end position="145"/>
    </location>
</feature>
<sequence length="145" mass="14743">MSALRTSVFQTARILPSHASRLLHQTAVSSCPPPPPPPYKDDMDRTSLRPRAHENTQSGTDDGAAGAGAAFDGRETAPGAERDAAAAAVAKHGNGGGSPLDASPADHKFAKGEGEGGAEEKPRPQQGGKGKRSGKGDTPKAGKVN</sequence>
<dbReference type="OrthoDB" id="423498at2759"/>
<dbReference type="AlphaFoldDB" id="A0A1W2TG80"/>
<feature type="compositionally biased region" description="Basic and acidic residues" evidence="1">
    <location>
        <begin position="39"/>
        <end position="54"/>
    </location>
</feature>
<feature type="compositionally biased region" description="Basic and acidic residues" evidence="1">
    <location>
        <begin position="104"/>
        <end position="123"/>
    </location>
</feature>
<dbReference type="PANTHER" id="PTHR42090">
    <property type="match status" value="1"/>
</dbReference>
<dbReference type="PANTHER" id="PTHR42090:SF1">
    <property type="match status" value="1"/>
</dbReference>
<evidence type="ECO:0000313" key="2">
    <source>
        <dbReference type="EMBL" id="GAP87108.1"/>
    </source>
</evidence>
<feature type="compositionally biased region" description="Basic and acidic residues" evidence="1">
    <location>
        <begin position="134"/>
        <end position="145"/>
    </location>
</feature>
<accession>A0A1W2TG80</accession>
<proteinExistence type="predicted"/>
<dbReference type="STRING" id="77044.A0A1W2TG80"/>
<dbReference type="Proteomes" id="UP000054516">
    <property type="component" value="Unassembled WGS sequence"/>
</dbReference>
<dbReference type="OMA" id="EHADIAF"/>
<evidence type="ECO:0000256" key="1">
    <source>
        <dbReference type="SAM" id="MobiDB-lite"/>
    </source>
</evidence>
<name>A0A1W2TG80_ROSNE</name>
<evidence type="ECO:0000313" key="3">
    <source>
        <dbReference type="Proteomes" id="UP000054516"/>
    </source>
</evidence>
<protein>
    <submittedName>
        <fullName evidence="2">Uncharacterized protein</fullName>
    </submittedName>
</protein>
<feature type="compositionally biased region" description="Basic and acidic residues" evidence="1">
    <location>
        <begin position="72"/>
        <end position="84"/>
    </location>
</feature>
<gene>
    <name evidence="2" type="ORF">SAMD00023353_2500200</name>
</gene>
<reference evidence="2" key="1">
    <citation type="submission" date="2016-03" db="EMBL/GenBank/DDBJ databases">
        <title>Draft genome sequence of Rosellinia necatrix.</title>
        <authorList>
            <person name="Kanematsu S."/>
        </authorList>
    </citation>
    <scope>NUCLEOTIDE SEQUENCE [LARGE SCALE GENOMIC DNA]</scope>
    <source>
        <strain evidence="2">W97</strain>
    </source>
</reference>
<feature type="compositionally biased region" description="Low complexity" evidence="1">
    <location>
        <begin position="59"/>
        <end position="71"/>
    </location>
</feature>
<keyword evidence="3" id="KW-1185">Reference proteome</keyword>